<keyword evidence="1" id="KW-0677">Repeat</keyword>
<protein>
    <submittedName>
        <fullName evidence="4">Uncharacterized protein</fullName>
    </submittedName>
</protein>
<feature type="repeat" description="ANK" evidence="3">
    <location>
        <begin position="88"/>
        <end position="116"/>
    </location>
</feature>
<feature type="repeat" description="ANK" evidence="3">
    <location>
        <begin position="279"/>
        <end position="311"/>
    </location>
</feature>
<dbReference type="Pfam" id="PF00023">
    <property type="entry name" value="Ank"/>
    <property type="match status" value="1"/>
</dbReference>
<sequence>MDNLKHIKAINDHAFKPHALQRAVASVNIVEARMLLSNNADPNERGEYYGDPLSAAAFCCIDCPEIIKALLEHGASPNSPGGERYGPPLSAAAAAGNIAAARFLLDAGADVNARGGRSQTALQAVVVGHGDRALELAGLLLDWGADATVTGGELHSALCAAFRCCSVDGGVRSLLLERTLRQRPGKELLHRALAQAASVGDLASVRRLAEAGADVNVLSEAAESRDSDVLRFLLDRGADANRIGGNFGTALAAAAYLGPDKNFELLLERGSNVNVAIGKYGSPLQAAAYAGNHEYVKSLLSRGADISVGGGDLGLPLHAAVYSGSTNVVKELLDAGSDVNAEAGQGGTALQVACAEGSMDLVVLLIDRGADINTVAGFVGSALAAAIRGGHIHIAEFLLDHGADPYLQFQEGKDALSEAKYWADPAIVKLIIDRIML</sequence>
<name>W9HEE8_FUSOX</name>
<dbReference type="HOGENOM" id="CLU_627056_0_0_1"/>
<dbReference type="Gene3D" id="1.25.40.20">
    <property type="entry name" value="Ankyrin repeat-containing domain"/>
    <property type="match status" value="2"/>
</dbReference>
<accession>W9HEE8</accession>
<dbReference type="Proteomes" id="UP000030753">
    <property type="component" value="Unassembled WGS sequence"/>
</dbReference>
<evidence type="ECO:0000256" key="2">
    <source>
        <dbReference type="ARBA" id="ARBA00023043"/>
    </source>
</evidence>
<dbReference type="PANTHER" id="PTHR24198:SF165">
    <property type="entry name" value="ANKYRIN REPEAT-CONTAINING PROTEIN-RELATED"/>
    <property type="match status" value="1"/>
</dbReference>
<proteinExistence type="predicted"/>
<evidence type="ECO:0000313" key="5">
    <source>
        <dbReference type="Proteomes" id="UP000030753"/>
    </source>
</evidence>
<dbReference type="PANTHER" id="PTHR24198">
    <property type="entry name" value="ANKYRIN REPEAT AND PROTEIN KINASE DOMAIN-CONTAINING PROTEIN"/>
    <property type="match status" value="1"/>
</dbReference>
<dbReference type="InterPro" id="IPR002110">
    <property type="entry name" value="Ankyrin_rpt"/>
</dbReference>
<dbReference type="SUPFAM" id="SSF48403">
    <property type="entry name" value="Ankyrin repeat"/>
    <property type="match status" value="2"/>
</dbReference>
<feature type="repeat" description="ANK" evidence="3">
    <location>
        <begin position="312"/>
        <end position="344"/>
    </location>
</feature>
<dbReference type="AlphaFoldDB" id="W9HEE8"/>
<reference evidence="4 5" key="1">
    <citation type="submission" date="2011-06" db="EMBL/GenBank/DDBJ databases">
        <title>The Genome Sequence of Fusarium oxysporum FOSC 3-a.</title>
        <authorList>
            <consortium name="The Broad Institute Genome Sequencing Platform"/>
            <person name="Ma L.-J."/>
            <person name="Gale L.R."/>
            <person name="Schwartz D.C."/>
            <person name="Zhou S."/>
            <person name="Corby-Kistler H."/>
            <person name="Young S.K."/>
            <person name="Zeng Q."/>
            <person name="Gargeya S."/>
            <person name="Fitzgerald M."/>
            <person name="Haas B."/>
            <person name="Abouelleil A."/>
            <person name="Alvarado L."/>
            <person name="Arachchi H.M."/>
            <person name="Berlin A."/>
            <person name="Brown A."/>
            <person name="Chapman S.B."/>
            <person name="Chen Z."/>
            <person name="Dunbar C."/>
            <person name="Freedman E."/>
            <person name="Gearin G."/>
            <person name="Gellesch M."/>
            <person name="Goldberg J."/>
            <person name="Griggs A."/>
            <person name="Gujja S."/>
            <person name="Heiman D."/>
            <person name="Howarth C."/>
            <person name="Larson L."/>
            <person name="Lui A."/>
            <person name="MacDonald P.J.P."/>
            <person name="Mehta T."/>
            <person name="Montmayeur A."/>
            <person name="Murphy C."/>
            <person name="Neiman D."/>
            <person name="Pearson M."/>
            <person name="Priest M."/>
            <person name="Roberts A."/>
            <person name="Saif S."/>
            <person name="Shea T."/>
            <person name="Shenoy N."/>
            <person name="Sisk P."/>
            <person name="Stolte C."/>
            <person name="Sykes S."/>
            <person name="Wortman J."/>
            <person name="Nusbaum C."/>
            <person name="Birren B."/>
        </authorList>
    </citation>
    <scope>NUCLEOTIDE SEQUENCE [LARGE SCALE GENOMIC DNA]</scope>
    <source>
        <strain evidence="5">FOSC 3-a</strain>
    </source>
</reference>
<dbReference type="Pfam" id="PF12796">
    <property type="entry name" value="Ank_2"/>
    <property type="match status" value="3"/>
</dbReference>
<dbReference type="PROSITE" id="PS50297">
    <property type="entry name" value="ANK_REP_REGION"/>
    <property type="match status" value="4"/>
</dbReference>
<dbReference type="PROSITE" id="PS50088">
    <property type="entry name" value="ANK_REPEAT"/>
    <property type="match status" value="4"/>
</dbReference>
<keyword evidence="2 3" id="KW-0040">ANK repeat</keyword>
<dbReference type="EMBL" id="JH717873">
    <property type="protein sequence ID" value="EWY79384.1"/>
    <property type="molecule type" value="Genomic_DNA"/>
</dbReference>
<organism evidence="4 5">
    <name type="scientific">Fusarium oxysporum NRRL 32931</name>
    <dbReference type="NCBI Taxonomy" id="660029"/>
    <lineage>
        <taxon>Eukaryota</taxon>
        <taxon>Fungi</taxon>
        <taxon>Dikarya</taxon>
        <taxon>Ascomycota</taxon>
        <taxon>Pezizomycotina</taxon>
        <taxon>Sordariomycetes</taxon>
        <taxon>Hypocreomycetidae</taxon>
        <taxon>Hypocreales</taxon>
        <taxon>Nectriaceae</taxon>
        <taxon>Fusarium</taxon>
        <taxon>Fusarium oxysporum species complex</taxon>
    </lineage>
</organism>
<feature type="repeat" description="ANK" evidence="3">
    <location>
        <begin position="345"/>
        <end position="377"/>
    </location>
</feature>
<gene>
    <name evidence="4" type="ORF">FOYG_17462</name>
</gene>
<evidence type="ECO:0000313" key="4">
    <source>
        <dbReference type="EMBL" id="EWY79384.1"/>
    </source>
</evidence>
<dbReference type="SMART" id="SM00248">
    <property type="entry name" value="ANK"/>
    <property type="match status" value="9"/>
</dbReference>
<evidence type="ECO:0000256" key="1">
    <source>
        <dbReference type="ARBA" id="ARBA00022737"/>
    </source>
</evidence>
<evidence type="ECO:0000256" key="3">
    <source>
        <dbReference type="PROSITE-ProRule" id="PRU00023"/>
    </source>
</evidence>
<dbReference type="InterPro" id="IPR036770">
    <property type="entry name" value="Ankyrin_rpt-contain_sf"/>
</dbReference>